<evidence type="ECO:0008006" key="3">
    <source>
        <dbReference type="Google" id="ProtNLM"/>
    </source>
</evidence>
<accession>A0A556MXW0</accession>
<proteinExistence type="predicted"/>
<evidence type="ECO:0000313" key="1">
    <source>
        <dbReference type="EMBL" id="TSJ44770.1"/>
    </source>
</evidence>
<dbReference type="OrthoDB" id="1440774at2"/>
<keyword evidence="2" id="KW-1185">Reference proteome</keyword>
<organism evidence="1 2">
    <name type="scientific">Fluviicola chungangensis</name>
    <dbReference type="NCBI Taxonomy" id="2597671"/>
    <lineage>
        <taxon>Bacteria</taxon>
        <taxon>Pseudomonadati</taxon>
        <taxon>Bacteroidota</taxon>
        <taxon>Flavobacteriia</taxon>
        <taxon>Flavobacteriales</taxon>
        <taxon>Crocinitomicaceae</taxon>
        <taxon>Fluviicola</taxon>
    </lineage>
</organism>
<evidence type="ECO:0000313" key="2">
    <source>
        <dbReference type="Proteomes" id="UP000316008"/>
    </source>
</evidence>
<reference evidence="1 2" key="1">
    <citation type="submission" date="2019-07" db="EMBL/GenBank/DDBJ databases">
        <authorList>
            <person name="Huq M.A."/>
        </authorList>
    </citation>
    <scope>NUCLEOTIDE SEQUENCE [LARGE SCALE GENOMIC DNA]</scope>
    <source>
        <strain evidence="1 2">MAH-3</strain>
    </source>
</reference>
<dbReference type="RefSeq" id="WP_144332884.1">
    <property type="nucleotide sequence ID" value="NZ_VLPL01000004.1"/>
</dbReference>
<protein>
    <recommendedName>
        <fullName evidence="3">GLPGLI family protein</fullName>
    </recommendedName>
</protein>
<gene>
    <name evidence="1" type="ORF">FO442_09215</name>
</gene>
<comment type="caution">
    <text evidence="1">The sequence shown here is derived from an EMBL/GenBank/DDBJ whole genome shotgun (WGS) entry which is preliminary data.</text>
</comment>
<dbReference type="EMBL" id="VLPL01000004">
    <property type="protein sequence ID" value="TSJ44770.1"/>
    <property type="molecule type" value="Genomic_DNA"/>
</dbReference>
<dbReference type="PROSITE" id="PS51257">
    <property type="entry name" value="PROKAR_LIPOPROTEIN"/>
    <property type="match status" value="1"/>
</dbReference>
<dbReference type="Proteomes" id="UP000316008">
    <property type="component" value="Unassembled WGS sequence"/>
</dbReference>
<name>A0A556MXW0_9FLAO</name>
<dbReference type="AlphaFoldDB" id="A0A556MXW0"/>
<sequence length="230" mass="26763">MLVKQSSFFLGICIFMLCSCTSKKEVISEGTIIYSADYPKHKKNAFLYNILPKEIQISFKNGMVRNDISRGNFQNILLFDCNKKRMDIYFQYGEEAFKTKLTPEEIQKMANDQTKYDIRFTDETDTLAGLNVKKAIAVNKKDKKDVIILWYTEEIELKNPNWYNTFNEVPGVLLAYSVDRFGIRIDYKAVKFIPNADESRKQLFTLPAKGTSISYDEYNQKMNSLFATFE</sequence>